<proteinExistence type="predicted"/>
<evidence type="ECO:0000313" key="2">
    <source>
        <dbReference type="Proteomes" id="UP001589896"/>
    </source>
</evidence>
<protein>
    <submittedName>
        <fullName evidence="1">Uncharacterized protein</fullName>
    </submittedName>
</protein>
<dbReference type="EMBL" id="JBHLTG010000004">
    <property type="protein sequence ID" value="MFC0679551.1"/>
    <property type="molecule type" value="Genomic_DNA"/>
</dbReference>
<dbReference type="Proteomes" id="UP001589896">
    <property type="component" value="Unassembled WGS sequence"/>
</dbReference>
<reference evidence="1 2" key="1">
    <citation type="submission" date="2024-09" db="EMBL/GenBank/DDBJ databases">
        <authorList>
            <person name="Sun Q."/>
            <person name="Mori K."/>
        </authorList>
    </citation>
    <scope>NUCLEOTIDE SEQUENCE [LARGE SCALE GENOMIC DNA]</scope>
    <source>
        <strain evidence="1 2">KCTC 23076</strain>
    </source>
</reference>
<sequence>MPVHLRATRSEGAFDGHPDPQAFWQVFCKQLPFTETELERIAGNTAPYLGGTDTHGGDD</sequence>
<dbReference type="RefSeq" id="WP_386670447.1">
    <property type="nucleotide sequence ID" value="NZ_JBHLTG010000004.1"/>
</dbReference>
<keyword evidence="2" id="KW-1185">Reference proteome</keyword>
<evidence type="ECO:0000313" key="1">
    <source>
        <dbReference type="EMBL" id="MFC0679551.1"/>
    </source>
</evidence>
<organism evidence="1 2">
    <name type="scientific">Lysobacter korlensis</name>
    <dbReference type="NCBI Taxonomy" id="553636"/>
    <lineage>
        <taxon>Bacteria</taxon>
        <taxon>Pseudomonadati</taxon>
        <taxon>Pseudomonadota</taxon>
        <taxon>Gammaproteobacteria</taxon>
        <taxon>Lysobacterales</taxon>
        <taxon>Lysobacteraceae</taxon>
        <taxon>Lysobacter</taxon>
    </lineage>
</organism>
<comment type="caution">
    <text evidence="1">The sequence shown here is derived from an EMBL/GenBank/DDBJ whole genome shotgun (WGS) entry which is preliminary data.</text>
</comment>
<accession>A0ABV6RRF5</accession>
<gene>
    <name evidence="1" type="ORF">ACFFGH_17075</name>
</gene>
<name>A0ABV6RRF5_9GAMM</name>